<dbReference type="SUPFAM" id="SSF54373">
    <property type="entry name" value="FAD-linked reductases, C-terminal domain"/>
    <property type="match status" value="1"/>
</dbReference>
<dbReference type="Gene3D" id="3.50.50.60">
    <property type="entry name" value="FAD/NAD(P)-binding domain"/>
    <property type="match status" value="1"/>
</dbReference>
<sequence>MQENIPTEVLIVPKIENTVLKLAYQSTHDRDFEISLLIGADFNWGFIEDKVIQGNVPGALAAGSAGAVVASRLSEDPSVTVLLLEAGPSDENHENIHIPLNALELMRSELDWSYATTSQKSSLKSLKDNINFWPRGRVLGGTSSLNYMAYVRGSRYDYDQWAADGCDGWAYEDVLPYFIKSEDNRVPWLQDSPYHGKGGLLKVSPGQVTDMNTYYSKAMQELGYDIIDCNGESQIGYEPVTLTTIDGSRCNTARCFLGIATDRHNLYISVNSLVTKVLIENKSASGVEFIRGNRKQRVYARKEVIVSGGSINTPQLLMLSGIGPKKHLESLQIPVLADLPVGQNLQDHLFILLYFYPNVSLTITPEKADTFWNHLVYKTTGKGYFSTSGLEGNAFFNTNNKSKDAYADVQLMFFSAHFPGEEEEDMIIKLAKQNRNAFLISPILLRPKSHGTVTLQSTDPFDPPIIDPQYLTEKADVDVLMKGMKKGLELGYTKSFKHLGINIEDTHRHFSHCAKHKRSSDAYFECAIRHNALTVYHPTSTCRMGRKDDPTAVVGNDLRVHGISNLRVADASVMRNVVSGNTNAPTIMIGEKAADLILGVDTVKDIKLKLKQME</sequence>
<dbReference type="InterPro" id="IPR007867">
    <property type="entry name" value="GMC_OxRtase_C"/>
</dbReference>
<evidence type="ECO:0000256" key="3">
    <source>
        <dbReference type="ARBA" id="ARBA00022630"/>
    </source>
</evidence>
<dbReference type="GO" id="GO:0016614">
    <property type="term" value="F:oxidoreductase activity, acting on CH-OH group of donors"/>
    <property type="evidence" value="ECO:0007669"/>
    <property type="project" value="InterPro"/>
</dbReference>
<evidence type="ECO:0000313" key="10">
    <source>
        <dbReference type="Proteomes" id="UP001186944"/>
    </source>
</evidence>
<comment type="similarity">
    <text evidence="2 6">Belongs to the GMC oxidoreductase family.</text>
</comment>
<evidence type="ECO:0000256" key="5">
    <source>
        <dbReference type="PIRSR" id="PIRSR000137-2"/>
    </source>
</evidence>
<dbReference type="Gene3D" id="3.30.560.10">
    <property type="entry name" value="Glucose Oxidase, domain 3"/>
    <property type="match status" value="1"/>
</dbReference>
<dbReference type="PIRSF" id="PIRSF000137">
    <property type="entry name" value="Alcohol_oxidase"/>
    <property type="match status" value="1"/>
</dbReference>
<evidence type="ECO:0000256" key="2">
    <source>
        <dbReference type="ARBA" id="ARBA00010790"/>
    </source>
</evidence>
<dbReference type="Pfam" id="PF00732">
    <property type="entry name" value="GMC_oxred_N"/>
    <property type="match status" value="1"/>
</dbReference>
<evidence type="ECO:0000259" key="8">
    <source>
        <dbReference type="PROSITE" id="PS00624"/>
    </source>
</evidence>
<dbReference type="Proteomes" id="UP001186944">
    <property type="component" value="Unassembled WGS sequence"/>
</dbReference>
<feature type="binding site" evidence="5">
    <location>
        <position position="274"/>
    </location>
    <ligand>
        <name>FAD</name>
        <dbReference type="ChEBI" id="CHEBI:57692"/>
    </ligand>
</feature>
<feature type="binding site" evidence="5">
    <location>
        <position position="138"/>
    </location>
    <ligand>
        <name>FAD</name>
        <dbReference type="ChEBI" id="CHEBI:57692"/>
    </ligand>
</feature>
<protein>
    <recommendedName>
        <fullName evidence="7 8">Glucose-methanol-choline oxidoreductase N-terminal domain-containing protein</fullName>
    </recommendedName>
</protein>
<keyword evidence="3 6" id="KW-0285">Flavoprotein</keyword>
<feature type="domain" description="Glucose-methanol-choline oxidoreductase N-terminal" evidence="8">
    <location>
        <begin position="309"/>
        <end position="323"/>
    </location>
</feature>
<dbReference type="SUPFAM" id="SSF51905">
    <property type="entry name" value="FAD/NAD(P)-binding domain"/>
    <property type="match status" value="1"/>
</dbReference>
<evidence type="ECO:0000256" key="1">
    <source>
        <dbReference type="ARBA" id="ARBA00001974"/>
    </source>
</evidence>
<comment type="cofactor">
    <cofactor evidence="1 5">
        <name>FAD</name>
        <dbReference type="ChEBI" id="CHEBI:57692"/>
    </cofactor>
</comment>
<dbReference type="InterPro" id="IPR036188">
    <property type="entry name" value="FAD/NAD-bd_sf"/>
</dbReference>
<comment type="caution">
    <text evidence="9">The sequence shown here is derived from an EMBL/GenBank/DDBJ whole genome shotgun (WGS) entry which is preliminary data.</text>
</comment>
<name>A0AA88YEP0_PINIB</name>
<dbReference type="InterPro" id="IPR000172">
    <property type="entry name" value="GMC_OxRdtase_N"/>
</dbReference>
<feature type="binding site" evidence="5">
    <location>
        <position position="142"/>
    </location>
    <ligand>
        <name>FAD</name>
        <dbReference type="ChEBI" id="CHEBI:57692"/>
    </ligand>
</feature>
<gene>
    <name evidence="9" type="ORF">FSP39_019981</name>
</gene>
<feature type="domain" description="Glucose-methanol-choline oxidoreductase N-terminal" evidence="7">
    <location>
        <begin position="136"/>
        <end position="159"/>
    </location>
</feature>
<organism evidence="9 10">
    <name type="scientific">Pinctada imbricata</name>
    <name type="common">Atlantic pearl-oyster</name>
    <name type="synonym">Pinctada martensii</name>
    <dbReference type="NCBI Taxonomy" id="66713"/>
    <lineage>
        <taxon>Eukaryota</taxon>
        <taxon>Metazoa</taxon>
        <taxon>Spiralia</taxon>
        <taxon>Lophotrochozoa</taxon>
        <taxon>Mollusca</taxon>
        <taxon>Bivalvia</taxon>
        <taxon>Autobranchia</taxon>
        <taxon>Pteriomorphia</taxon>
        <taxon>Pterioida</taxon>
        <taxon>Pterioidea</taxon>
        <taxon>Pteriidae</taxon>
        <taxon>Pinctada</taxon>
    </lineage>
</organism>
<dbReference type="PANTHER" id="PTHR11552">
    <property type="entry name" value="GLUCOSE-METHANOL-CHOLINE GMC OXIDOREDUCTASE"/>
    <property type="match status" value="1"/>
</dbReference>
<dbReference type="InterPro" id="IPR012132">
    <property type="entry name" value="GMC_OxRdtase"/>
</dbReference>
<dbReference type="PROSITE" id="PS00624">
    <property type="entry name" value="GMC_OXRED_2"/>
    <property type="match status" value="1"/>
</dbReference>
<dbReference type="EMBL" id="VSWD01000005">
    <property type="protein sequence ID" value="KAK3103538.1"/>
    <property type="molecule type" value="Genomic_DNA"/>
</dbReference>
<evidence type="ECO:0000256" key="4">
    <source>
        <dbReference type="ARBA" id="ARBA00022827"/>
    </source>
</evidence>
<proteinExistence type="inferred from homology"/>
<dbReference type="Pfam" id="PF05199">
    <property type="entry name" value="GMC_oxred_C"/>
    <property type="match status" value="1"/>
</dbReference>
<dbReference type="GO" id="GO:0050660">
    <property type="term" value="F:flavin adenine dinucleotide binding"/>
    <property type="evidence" value="ECO:0007669"/>
    <property type="project" value="InterPro"/>
</dbReference>
<reference evidence="9" key="1">
    <citation type="submission" date="2019-08" db="EMBL/GenBank/DDBJ databases">
        <title>The improved chromosome-level genome for the pearl oyster Pinctada fucata martensii using PacBio sequencing and Hi-C.</title>
        <authorList>
            <person name="Zheng Z."/>
        </authorList>
    </citation>
    <scope>NUCLEOTIDE SEQUENCE</scope>
    <source>
        <strain evidence="9">ZZ-2019</strain>
        <tissue evidence="9">Adductor muscle</tissue>
    </source>
</reference>
<dbReference type="PROSITE" id="PS00623">
    <property type="entry name" value="GMC_OXRED_1"/>
    <property type="match status" value="1"/>
</dbReference>
<dbReference type="AlphaFoldDB" id="A0AA88YEP0"/>
<evidence type="ECO:0000313" key="9">
    <source>
        <dbReference type="EMBL" id="KAK3103538.1"/>
    </source>
</evidence>
<evidence type="ECO:0000256" key="6">
    <source>
        <dbReference type="RuleBase" id="RU003968"/>
    </source>
</evidence>
<evidence type="ECO:0000259" key="7">
    <source>
        <dbReference type="PROSITE" id="PS00623"/>
    </source>
</evidence>
<keyword evidence="10" id="KW-1185">Reference proteome</keyword>
<keyword evidence="4 5" id="KW-0274">FAD</keyword>
<accession>A0AA88YEP0</accession>
<dbReference type="PANTHER" id="PTHR11552:SF147">
    <property type="entry name" value="CHOLINE DEHYDROGENASE, MITOCHONDRIAL"/>
    <property type="match status" value="1"/>
</dbReference>